<sequence>MAKHEATCLQASGKKRKRHASPPAQEEEVEAAVQQEDTQKNPPQGGVWKNLDLVLSLQDRAVPVDRKIELAFDFVTSGPKEQNQGRTPFQFPRVVSFLGDWVQPLLISSDHDKRKSSAFADACLDRRPWVVLKFCSENSVISISQNLLRAITRVLIHVTSALERDNDSTAGKDSTGFYGTFSELLEPLLELLVLLNLRAGDGSCEYASSFLTVVKDILSNGLFHPVHITGFLSSRSLNMKTEVQESKSFNESYHRHFFARFNKIITEKKVVVMGGFGSLFCLFITIVRKKRGVSLPSKAINKLEKEHTISKEENDTNKPLFDVFVQFMEPLVLECKRLIEIELSCSRELLETKLIETHGTIRTCNDILKSFMLEKVYERTQDSPEGAHYNFLNKVYDTIIGLSRKMYLLWLSIPNMHEVESAKMLFLIAKELIVSVGYFVEIEYKIIGDDLTGIWFMMLSYLAVHLSTAGTVQDAFLTNEILRVGCVMVNVYSELRQVGSWLSIYLIKILKLYLIQDASATLSFVLYLESQKLSNHIAEVVTLELLPFCASRPIFALCEAVRLFRFCGEIGCTTFVPFRYLSSDAYVKGVIALLCSQVMKSAVSNAIKSIPEGQASGCVQQLRSDFTESLKWTRERFIKTNGVYNSKLLIEDRLFGCLSEMYSTVLESLTVTASNSISIVNSIDDLMITIRLIFSSFAQNQSDNLHDFFISFTGRKLTEHVMPHSKGSLDTFGIFLVFFRLYVACRSIYLQTISLMPPDSSKKAASAVSNLFSVSSGLDWEAAADWTDGGYFSWIIKPSVSLLFITQLVSKTFSADNISACAPLVFVLHVMALQRLTDLNRQIKSFEYLAQRDVKLAQMQVLDGAEHLPYKKNKRWKRLLKIAKQEAADLTNFMMEYLSLLRTREQLEFFQKEKVGEGQEMLLTAKDSWDMGVCSLNERSLPIAIWWLLCENIDIWCVHSSKRSLKEFSHLLVHHAISCVQNCGGDTIVPKRWEPSSQRKVMVHHISINLLNNIAFYEQPVLLRNFTSKLSGLLKKSILPAVTHTFGSNMNLSSLPDLSEILSSLGKEPFLPDYIHSEDCAGWELSPTVHLEIRMCQALLFLFCKLPEVHKILRSLSVIVAYILHLERLLVLMLLSCPGEYFQYGFLSLFVSCRQTLRHLLVAAVDDKMGTERSSDLDTLFGSPSLVQWLLKSASRIVGMSYSHFGDEHPDEVSKMFFMLMDHTSYLFQALSEAQVNEMMHSVLTGENLLLDQPMHHVLSEMKTSSEVELLPNSSGGLDAWKRLEIVASVLRNEARISLLTLRNIDNVGDGAGIMALNWNNLSNTLSCLQGFLWSFVSAMGNIDEKCSNEDEQQLVVACISELYNCISVFEELVDCCLKQLLLDHHPAKEAETANCVMSNPVDNPESHHLRLPLLQSLLKCEDPEVGFSIRQLFLSAAAILKLRHLLSFLKGSKVKDNCNYMCSNSASILVATSDFILSEMTDFERMLQHSDLLWIGGVLKYLEVFGSCFPMTDSALSENMYLKMINIHLRAIGKCICLQGKAATLASHETGSYTKMLQSELQERDNMPYSVEEWGNKLSEFKARLRMSFKELLRRPLRSDLVVVVQTLERVLVGVRQGCNMVYEISAGHQDGGKVSDIVAAGIDCFDLVFDSFSGRKLLGIIRSCIQNIIGSLFNIILHLQNPLIFYRKNLSSNKNTRGPDPGSVICMCVEMLTKIAQKHSQLKVDASNVGKSLHVPASLFKHFHQLKTFRLPSNCPSFLKDTEGMATEHAHHFSIDHQFCIDLYASSCKLLCTILRHQTSEAACCISLLEDSVKVLLTCLESTDADVVSQKGYFVLTTQESVKCASYLRRVYEEWDSSPKFGRGVPALKMAPGFPVKVKVQGEHVSVKDEARKNPAAQGLRTEYKAQVQRTSSRQELQKLHTTIFKQEELQIE</sequence>
<evidence type="ECO:0000256" key="1">
    <source>
        <dbReference type="SAM" id="MobiDB-lite"/>
    </source>
</evidence>
<accession>A0A843U5P4</accession>
<gene>
    <name evidence="4" type="ORF">Taro_011362</name>
</gene>
<reference evidence="4" key="1">
    <citation type="submission" date="2017-07" db="EMBL/GenBank/DDBJ databases">
        <title>Taro Niue Genome Assembly and Annotation.</title>
        <authorList>
            <person name="Atibalentja N."/>
            <person name="Keating K."/>
            <person name="Fields C.J."/>
        </authorList>
    </citation>
    <scope>NUCLEOTIDE SEQUENCE</scope>
    <source>
        <strain evidence="4">Niue_2</strain>
        <tissue evidence="4">Leaf</tissue>
    </source>
</reference>
<keyword evidence="5" id="KW-1185">Reference proteome</keyword>
<dbReference type="EMBL" id="NMUH01000424">
    <property type="protein sequence ID" value="MQL78938.1"/>
    <property type="molecule type" value="Genomic_DNA"/>
</dbReference>
<dbReference type="GO" id="GO:0005730">
    <property type="term" value="C:nucleolus"/>
    <property type="evidence" value="ECO:0007669"/>
    <property type="project" value="TreeGrafter"/>
</dbReference>
<dbReference type="GO" id="GO:0042254">
    <property type="term" value="P:ribosome biogenesis"/>
    <property type="evidence" value="ECO:0007669"/>
    <property type="project" value="TreeGrafter"/>
</dbReference>
<comment type="caution">
    <text evidence="4">The sequence shown here is derived from an EMBL/GenBank/DDBJ whole genome shotgun (WGS) entry which is preliminary data.</text>
</comment>
<evidence type="ECO:0000313" key="4">
    <source>
        <dbReference type="EMBL" id="MQL78938.1"/>
    </source>
</evidence>
<feature type="domain" description="Nucleolar 27S pre-rRNA processing Urb2/Npa2 C-terminal" evidence="3">
    <location>
        <begin position="1709"/>
        <end position="1858"/>
    </location>
</feature>
<feature type="region of interest" description="Disordered" evidence="1">
    <location>
        <begin position="1"/>
        <end position="45"/>
    </location>
</feature>
<evidence type="ECO:0000259" key="3">
    <source>
        <dbReference type="Pfam" id="PF10441"/>
    </source>
</evidence>
<evidence type="ECO:0000256" key="2">
    <source>
        <dbReference type="SAM" id="Phobius"/>
    </source>
</evidence>
<feature type="transmembrane region" description="Helical" evidence="2">
    <location>
        <begin position="270"/>
        <end position="287"/>
    </location>
</feature>
<evidence type="ECO:0000313" key="5">
    <source>
        <dbReference type="Proteomes" id="UP000652761"/>
    </source>
</evidence>
<keyword evidence="2" id="KW-0472">Membrane</keyword>
<proteinExistence type="predicted"/>
<organism evidence="4 5">
    <name type="scientific">Colocasia esculenta</name>
    <name type="common">Wild taro</name>
    <name type="synonym">Arum esculentum</name>
    <dbReference type="NCBI Taxonomy" id="4460"/>
    <lineage>
        <taxon>Eukaryota</taxon>
        <taxon>Viridiplantae</taxon>
        <taxon>Streptophyta</taxon>
        <taxon>Embryophyta</taxon>
        <taxon>Tracheophyta</taxon>
        <taxon>Spermatophyta</taxon>
        <taxon>Magnoliopsida</taxon>
        <taxon>Liliopsida</taxon>
        <taxon>Araceae</taxon>
        <taxon>Aroideae</taxon>
        <taxon>Colocasieae</taxon>
        <taxon>Colocasia</taxon>
    </lineage>
</organism>
<protein>
    <recommendedName>
        <fullName evidence="3">Nucleolar 27S pre-rRNA processing Urb2/Npa2 C-terminal domain-containing protein</fullName>
    </recommendedName>
</protein>
<name>A0A843U5P4_COLES</name>
<dbReference type="OrthoDB" id="160374at2759"/>
<keyword evidence="2" id="KW-0812">Transmembrane</keyword>
<dbReference type="Pfam" id="PF10441">
    <property type="entry name" value="Urb2"/>
    <property type="match status" value="1"/>
</dbReference>
<dbReference type="Proteomes" id="UP000652761">
    <property type="component" value="Unassembled WGS sequence"/>
</dbReference>
<dbReference type="InterPro" id="IPR052609">
    <property type="entry name" value="Ribosome_Biogenesis_Reg"/>
</dbReference>
<dbReference type="PANTHER" id="PTHR15682">
    <property type="entry name" value="UNHEALTHY RIBOSOME BIOGENESIS PROTEIN 2 HOMOLOG"/>
    <property type="match status" value="1"/>
</dbReference>
<dbReference type="PANTHER" id="PTHR15682:SF2">
    <property type="entry name" value="UNHEALTHY RIBOSOME BIOGENESIS PROTEIN 2 HOMOLOG"/>
    <property type="match status" value="1"/>
</dbReference>
<dbReference type="InterPro" id="IPR018849">
    <property type="entry name" value="Urb2/Npa2_C"/>
</dbReference>
<keyword evidence="2" id="KW-1133">Transmembrane helix</keyword>